<dbReference type="PIRSF" id="PIRSF004486">
    <property type="entry name" value="MraW"/>
    <property type="match status" value="1"/>
</dbReference>
<keyword evidence="2 6" id="KW-0698">rRNA processing</keyword>
<evidence type="ECO:0000256" key="4">
    <source>
        <dbReference type="ARBA" id="ARBA00022679"/>
    </source>
</evidence>
<feature type="binding site" evidence="6">
    <location>
        <position position="84"/>
    </location>
    <ligand>
        <name>S-adenosyl-L-methionine</name>
        <dbReference type="ChEBI" id="CHEBI:59789"/>
    </ligand>
</feature>
<evidence type="ECO:0000256" key="1">
    <source>
        <dbReference type="ARBA" id="ARBA00010396"/>
    </source>
</evidence>
<evidence type="ECO:0000256" key="5">
    <source>
        <dbReference type="ARBA" id="ARBA00022691"/>
    </source>
</evidence>
<keyword evidence="5 6" id="KW-0949">S-adenosyl-L-methionine</keyword>
<evidence type="ECO:0000313" key="8">
    <source>
        <dbReference type="Proteomes" id="UP000034810"/>
    </source>
</evidence>
<keyword evidence="4 6" id="KW-0808">Transferase</keyword>
<dbReference type="SUPFAM" id="SSF81799">
    <property type="entry name" value="Putative methyltransferase TM0872, insert domain"/>
    <property type="match status" value="1"/>
</dbReference>
<reference evidence="7 8" key="1">
    <citation type="journal article" date="2015" name="Nature">
        <title>rRNA introns, odd ribosomes, and small enigmatic genomes across a large radiation of phyla.</title>
        <authorList>
            <person name="Brown C.T."/>
            <person name="Hug L.A."/>
            <person name="Thomas B.C."/>
            <person name="Sharon I."/>
            <person name="Castelle C.J."/>
            <person name="Singh A."/>
            <person name="Wilkins M.J."/>
            <person name="Williams K.H."/>
            <person name="Banfield J.F."/>
        </authorList>
    </citation>
    <scope>NUCLEOTIDE SEQUENCE [LARGE SCALE GENOMIC DNA]</scope>
</reference>
<protein>
    <recommendedName>
        <fullName evidence="6">Ribosomal RNA small subunit methyltransferase H</fullName>
        <ecNumber evidence="6">2.1.1.199</ecNumber>
    </recommendedName>
    <alternativeName>
        <fullName evidence="6">16S rRNA m(4)C1402 methyltransferase</fullName>
    </alternativeName>
    <alternativeName>
        <fullName evidence="6">rRNA (cytosine-N(4)-)-methyltransferase RsmH</fullName>
    </alternativeName>
</protein>
<dbReference type="AlphaFoldDB" id="A0A0G1F7R3"/>
<comment type="caution">
    <text evidence="7">The sequence shown here is derived from an EMBL/GenBank/DDBJ whole genome shotgun (WGS) entry which is preliminary data.</text>
</comment>
<feature type="binding site" evidence="6">
    <location>
        <position position="51"/>
    </location>
    <ligand>
        <name>S-adenosyl-L-methionine</name>
        <dbReference type="ChEBI" id="CHEBI:59789"/>
    </ligand>
</feature>
<feature type="binding site" evidence="6">
    <location>
        <position position="105"/>
    </location>
    <ligand>
        <name>S-adenosyl-L-methionine</name>
        <dbReference type="ChEBI" id="CHEBI:59789"/>
    </ligand>
</feature>
<dbReference type="PANTHER" id="PTHR11265:SF0">
    <property type="entry name" value="12S RRNA N4-METHYLCYTIDINE METHYLTRANSFERASE"/>
    <property type="match status" value="1"/>
</dbReference>
<dbReference type="EMBL" id="LCFA01000004">
    <property type="protein sequence ID" value="KKS82893.1"/>
    <property type="molecule type" value="Genomic_DNA"/>
</dbReference>
<dbReference type="InterPro" id="IPR029063">
    <property type="entry name" value="SAM-dependent_MTases_sf"/>
</dbReference>
<dbReference type="NCBIfam" id="TIGR00006">
    <property type="entry name" value="16S rRNA (cytosine(1402)-N(4))-methyltransferase RsmH"/>
    <property type="match status" value="1"/>
</dbReference>
<proteinExistence type="inferred from homology"/>
<dbReference type="Gene3D" id="1.10.150.170">
    <property type="entry name" value="Putative methyltransferase TM0872, insert domain"/>
    <property type="match status" value="1"/>
</dbReference>
<dbReference type="PATRIC" id="fig|1619011.3.peg.220"/>
<evidence type="ECO:0000313" key="7">
    <source>
        <dbReference type="EMBL" id="KKS82893.1"/>
    </source>
</evidence>
<sequence>MPHLPVLLKETIEHLNLRPGKFIIDGTVNGGGHSAAILEKILPGGTLLAVDWDEGVLNETKGKFAANSKFKNQNAKLIFTHDNYVNIPQILKKEKLPPADGLLLDLGFSSFQIEEEERGFSFRKDEVLDMRYDTSSGSPAYEIINSYPENELADIFYKYGEERFSRKIAKNIVLARKKEKITTTGQLVKIINNSVLGFYKRAKISPATRVFQALRIFTNHELDNLKGILKNLPKIIKTKGRCVIISFHSLEDRIVKNYFRNWERAGAARVVSKKVIRPQREEIINNLKSRSAKLRTLELV</sequence>
<comment type="catalytic activity">
    <reaction evidence="6">
        <text>cytidine(1402) in 16S rRNA + S-adenosyl-L-methionine = N(4)-methylcytidine(1402) in 16S rRNA + S-adenosyl-L-homocysteine + H(+)</text>
        <dbReference type="Rhea" id="RHEA:42928"/>
        <dbReference type="Rhea" id="RHEA-COMP:10286"/>
        <dbReference type="Rhea" id="RHEA-COMP:10287"/>
        <dbReference type="ChEBI" id="CHEBI:15378"/>
        <dbReference type="ChEBI" id="CHEBI:57856"/>
        <dbReference type="ChEBI" id="CHEBI:59789"/>
        <dbReference type="ChEBI" id="CHEBI:74506"/>
        <dbReference type="ChEBI" id="CHEBI:82748"/>
        <dbReference type="EC" id="2.1.1.199"/>
    </reaction>
</comment>
<dbReference type="GO" id="GO:0070475">
    <property type="term" value="P:rRNA base methylation"/>
    <property type="evidence" value="ECO:0007669"/>
    <property type="project" value="UniProtKB-UniRule"/>
</dbReference>
<dbReference type="HAMAP" id="MF_01007">
    <property type="entry name" value="16SrRNA_methyltr_H"/>
    <property type="match status" value="1"/>
</dbReference>
<dbReference type="GO" id="GO:0071424">
    <property type="term" value="F:rRNA (cytosine-N4-)-methyltransferase activity"/>
    <property type="evidence" value="ECO:0007669"/>
    <property type="project" value="UniProtKB-UniRule"/>
</dbReference>
<keyword evidence="6" id="KW-0963">Cytoplasm</keyword>
<feature type="binding site" evidence="6">
    <location>
        <position position="112"/>
    </location>
    <ligand>
        <name>S-adenosyl-L-methionine</name>
        <dbReference type="ChEBI" id="CHEBI:59789"/>
    </ligand>
</feature>
<organism evidence="7 8">
    <name type="scientific">Candidatus Wolfebacteria bacterium GW2011_GWC1_43_10</name>
    <dbReference type="NCBI Taxonomy" id="1619011"/>
    <lineage>
        <taxon>Bacteria</taxon>
        <taxon>Candidatus Wolfeibacteriota</taxon>
    </lineage>
</organism>
<evidence type="ECO:0000256" key="3">
    <source>
        <dbReference type="ARBA" id="ARBA00022603"/>
    </source>
</evidence>
<comment type="function">
    <text evidence="6">Specifically methylates the N4 position of cytidine in position 1402 (C1402) of 16S rRNA.</text>
</comment>
<evidence type="ECO:0000256" key="6">
    <source>
        <dbReference type="HAMAP-Rule" id="MF_01007"/>
    </source>
</evidence>
<dbReference type="InterPro" id="IPR002903">
    <property type="entry name" value="RsmH"/>
</dbReference>
<dbReference type="Gene3D" id="3.40.50.150">
    <property type="entry name" value="Vaccinia Virus protein VP39"/>
    <property type="match status" value="1"/>
</dbReference>
<name>A0A0G1F7R3_9BACT</name>
<dbReference type="GO" id="GO:0005737">
    <property type="term" value="C:cytoplasm"/>
    <property type="evidence" value="ECO:0007669"/>
    <property type="project" value="UniProtKB-SubCell"/>
</dbReference>
<comment type="subcellular location">
    <subcellularLocation>
        <location evidence="6">Cytoplasm</location>
    </subcellularLocation>
</comment>
<gene>
    <name evidence="7" type="primary">mraW</name>
    <name evidence="6" type="synonym">rsmH</name>
    <name evidence="7" type="ORF">UV58_C0004G0066</name>
</gene>
<dbReference type="SUPFAM" id="SSF53335">
    <property type="entry name" value="S-adenosyl-L-methionine-dependent methyltransferases"/>
    <property type="match status" value="1"/>
</dbReference>
<dbReference type="InterPro" id="IPR023397">
    <property type="entry name" value="SAM-dep_MeTrfase_MraW_recog"/>
</dbReference>
<dbReference type="PANTHER" id="PTHR11265">
    <property type="entry name" value="S-ADENOSYL-METHYLTRANSFERASE MRAW"/>
    <property type="match status" value="1"/>
</dbReference>
<accession>A0A0G1F7R3</accession>
<dbReference type="Pfam" id="PF01795">
    <property type="entry name" value="Methyltransf_5"/>
    <property type="match status" value="1"/>
</dbReference>
<feature type="binding site" evidence="6">
    <location>
        <begin position="31"/>
        <end position="33"/>
    </location>
    <ligand>
        <name>S-adenosyl-L-methionine</name>
        <dbReference type="ChEBI" id="CHEBI:59789"/>
    </ligand>
</feature>
<comment type="similarity">
    <text evidence="1 6">Belongs to the methyltransferase superfamily. RsmH family.</text>
</comment>
<dbReference type="Proteomes" id="UP000034810">
    <property type="component" value="Unassembled WGS sequence"/>
</dbReference>
<keyword evidence="3 6" id="KW-0489">Methyltransferase</keyword>
<dbReference type="EC" id="2.1.1.199" evidence="6"/>
<evidence type="ECO:0000256" key="2">
    <source>
        <dbReference type="ARBA" id="ARBA00022552"/>
    </source>
</evidence>